<protein>
    <submittedName>
        <fullName evidence="1">Uncharacterized protein</fullName>
    </submittedName>
</protein>
<organism evidence="1 2">
    <name type="scientific">Stentor coeruleus</name>
    <dbReference type="NCBI Taxonomy" id="5963"/>
    <lineage>
        <taxon>Eukaryota</taxon>
        <taxon>Sar</taxon>
        <taxon>Alveolata</taxon>
        <taxon>Ciliophora</taxon>
        <taxon>Postciliodesmatophora</taxon>
        <taxon>Heterotrichea</taxon>
        <taxon>Heterotrichida</taxon>
        <taxon>Stentoridae</taxon>
        <taxon>Stentor</taxon>
    </lineage>
</organism>
<evidence type="ECO:0000313" key="2">
    <source>
        <dbReference type="Proteomes" id="UP000187209"/>
    </source>
</evidence>
<dbReference type="Proteomes" id="UP000187209">
    <property type="component" value="Unassembled WGS sequence"/>
</dbReference>
<dbReference type="EMBL" id="MPUH01000009">
    <property type="protein sequence ID" value="OMJ95678.1"/>
    <property type="molecule type" value="Genomic_DNA"/>
</dbReference>
<proteinExistence type="predicted"/>
<dbReference type="SUPFAM" id="SSF56112">
    <property type="entry name" value="Protein kinase-like (PK-like)"/>
    <property type="match status" value="1"/>
</dbReference>
<dbReference type="InterPro" id="IPR011009">
    <property type="entry name" value="Kinase-like_dom_sf"/>
</dbReference>
<name>A0A1R2D350_9CILI</name>
<evidence type="ECO:0000313" key="1">
    <source>
        <dbReference type="EMBL" id="OMJ95678.1"/>
    </source>
</evidence>
<keyword evidence="2" id="KW-1185">Reference proteome</keyword>
<sequence>MSSKLFRNQFKTDGNSIISTHPISENRSFSQLTIFSNHDTFPLEIPAFKILKRKNKVEVRFLCYNKSESQYENFFKVAKQSLDSTQTILENNFWSRNDFIISKHFMNIDFYHQEAFITCQIPKEAQWVKHALLPAAIENSPGLSVITENTICNKAKLYEGYEIREIERKLGNYLMKFEGLDRNIFMSIYKELKQNNKNCHVSDNVIQFLDINVSLQNFRKYQVVITVKNGVVGMKIYMEPEARDRENFKLEGLRNLKRYFFSVNSLLQAGTFSCDANKGQVCYSTNYYAVYPGECNQYTLFFIQKSLLIYSLHLGNIHKILLTGIPIEAILSNGKHIKFPKPKLTCQIFKTLTESQISSEKLIIQYLNESRDMFFVSRFSHKSIQFKPSNQVTYTFPSGGENFLQICTELAKEALSSIIELAEELAKKSLYFIKNVFPIKHFVWISEKPTFTYPVLLHEILEIRENENKKRYMREFLENLGEIISEIQNEKVTNLFSVQNFDVACGLYENAKFIEEDQHTANIRYMLFQDNNHEFMVKYHGLTRVSNKIMIIATECFPQPAIYNLFLCTPETLLSNLYKILHMISEIQNKNTEICAFDDRCIGFLGNKIKWLILTNQQIKENFKAPEVANGRYHKSSLIYSFGKYVLELLKLKFSNQTIILDSTYNSNKNDELWLKKYLQTNPRNSKFFEETLNANKFKRPSLARVKELLEIFDFTDKTI</sequence>
<dbReference type="AlphaFoldDB" id="A0A1R2D350"/>
<gene>
    <name evidence="1" type="ORF">SteCoe_928</name>
</gene>
<accession>A0A1R2D350</accession>
<reference evidence="1 2" key="1">
    <citation type="submission" date="2016-11" db="EMBL/GenBank/DDBJ databases">
        <title>The macronuclear genome of Stentor coeruleus: a giant cell with tiny introns.</title>
        <authorList>
            <person name="Slabodnick M."/>
            <person name="Ruby J.G."/>
            <person name="Reiff S.B."/>
            <person name="Swart E.C."/>
            <person name="Gosai S."/>
            <person name="Prabakaran S."/>
            <person name="Witkowska E."/>
            <person name="Larue G.E."/>
            <person name="Fisher S."/>
            <person name="Freeman R.M."/>
            <person name="Gunawardena J."/>
            <person name="Chu W."/>
            <person name="Stover N.A."/>
            <person name="Gregory B.D."/>
            <person name="Nowacki M."/>
            <person name="Derisi J."/>
            <person name="Roy S.W."/>
            <person name="Marshall W.F."/>
            <person name="Sood P."/>
        </authorList>
    </citation>
    <scope>NUCLEOTIDE SEQUENCE [LARGE SCALE GENOMIC DNA]</scope>
    <source>
        <strain evidence="1">WM001</strain>
    </source>
</reference>
<comment type="caution">
    <text evidence="1">The sequence shown here is derived from an EMBL/GenBank/DDBJ whole genome shotgun (WGS) entry which is preliminary data.</text>
</comment>